<protein>
    <submittedName>
        <fullName evidence="2">Uncharacterized protein</fullName>
    </submittedName>
</protein>
<name>A0ABR9TKV7_9FLAO</name>
<gene>
    <name evidence="2" type="ORF">C4F50_13670</name>
</gene>
<reference evidence="2 3" key="1">
    <citation type="submission" date="2018-07" db="EMBL/GenBank/DDBJ databases">
        <title>Genome assembly of strain KB82.</title>
        <authorList>
            <person name="Kukolya J."/>
            <person name="Horvath B."/>
            <person name="Nagy I."/>
            <person name="Toth A."/>
        </authorList>
    </citation>
    <scope>NUCLEOTIDE SEQUENCE [LARGE SCALE GENOMIC DNA]</scope>
    <source>
        <strain evidence="2 3">Kb82</strain>
    </source>
</reference>
<proteinExistence type="predicted"/>
<feature type="compositionally biased region" description="Acidic residues" evidence="1">
    <location>
        <begin position="56"/>
        <end position="92"/>
    </location>
</feature>
<dbReference type="EMBL" id="PRDM01000003">
    <property type="protein sequence ID" value="MBE8725983.1"/>
    <property type="molecule type" value="Genomic_DNA"/>
</dbReference>
<dbReference type="RefSeq" id="WP_194139186.1">
    <property type="nucleotide sequence ID" value="NZ_PRDM01000003.1"/>
</dbReference>
<comment type="caution">
    <text evidence="2">The sequence shown here is derived from an EMBL/GenBank/DDBJ whole genome shotgun (WGS) entry which is preliminary data.</text>
</comment>
<evidence type="ECO:0000313" key="3">
    <source>
        <dbReference type="Proteomes" id="UP000640614"/>
    </source>
</evidence>
<dbReference type="Proteomes" id="UP000640614">
    <property type="component" value="Unassembled WGS sequence"/>
</dbReference>
<keyword evidence="3" id="KW-1185">Reference proteome</keyword>
<sequence length="92" mass="10951">MSTDERENIGQEDQYLQNDRREYEDPDIDSPPADHSITKNAEPDYSNDLVLNERDDQFDDDENQDEDNDLEDDDDNDDDDDIEEERDTYDKE</sequence>
<evidence type="ECO:0000256" key="1">
    <source>
        <dbReference type="SAM" id="MobiDB-lite"/>
    </source>
</evidence>
<accession>A0ABR9TKV7</accession>
<evidence type="ECO:0000313" key="2">
    <source>
        <dbReference type="EMBL" id="MBE8725983.1"/>
    </source>
</evidence>
<organism evidence="2 3">
    <name type="scientific">Flavobacterium hungaricum</name>
    <dbReference type="NCBI Taxonomy" id="2082725"/>
    <lineage>
        <taxon>Bacteria</taxon>
        <taxon>Pseudomonadati</taxon>
        <taxon>Bacteroidota</taxon>
        <taxon>Flavobacteriia</taxon>
        <taxon>Flavobacteriales</taxon>
        <taxon>Flavobacteriaceae</taxon>
        <taxon>Flavobacterium</taxon>
    </lineage>
</organism>
<feature type="region of interest" description="Disordered" evidence="1">
    <location>
        <begin position="1"/>
        <end position="92"/>
    </location>
</feature>